<evidence type="ECO:0008006" key="3">
    <source>
        <dbReference type="Google" id="ProtNLM"/>
    </source>
</evidence>
<reference evidence="2" key="1">
    <citation type="submission" date="2016-07" db="EMBL/GenBank/DDBJ databases">
        <authorList>
            <person name="Florea S."/>
            <person name="Webb J.S."/>
            <person name="Jaromczyk J."/>
            <person name="Schardl C.L."/>
        </authorList>
    </citation>
    <scope>NUCLEOTIDE SEQUENCE [LARGE SCALE GENOMIC DNA]</scope>
    <source>
        <strain evidence="2">CDC-D5610</strain>
    </source>
</reference>
<dbReference type="KEGG" id="lcd:clem_11095"/>
<evidence type="ECO:0000313" key="2">
    <source>
        <dbReference type="Proteomes" id="UP000201728"/>
    </source>
</evidence>
<accession>A0A222P4Q5</accession>
<protein>
    <recommendedName>
        <fullName evidence="3">Protein-PII uridylyltransferase N-terminal domain-containing protein</fullName>
    </recommendedName>
</protein>
<dbReference type="PANTHER" id="PTHR46433">
    <property type="entry name" value="ANK_REP_REGION DOMAIN-CONTAINING PROTEIN-RELATED"/>
    <property type="match status" value="1"/>
</dbReference>
<evidence type="ECO:0000313" key="1">
    <source>
        <dbReference type="EMBL" id="ASQ46765.1"/>
    </source>
</evidence>
<dbReference type="SUPFAM" id="SSF52047">
    <property type="entry name" value="RNI-like"/>
    <property type="match status" value="1"/>
</dbReference>
<proteinExistence type="predicted"/>
<name>A0A222P4Q5_9GAMM</name>
<sequence length="2145" mass="244605">MFTEPVLYEIFESLNDLYCNLLKQKQTEKALLIWQALWLAVKRDFLPLELSKRFITKTTPLVKNLLDPIILGQVIDWCEAVIEQQPISLDTSELELYIAEFKQSKLRVIGSSTPLQEEAFAGFDFNVDQLHHFTSSYQIAQRLSKINPSQDNQQQVKKAAQKITNLEVDVLSQAALIAWKTYLRVIEENPGKEDYLNALAWLRNLLIRHDNYGQAIPKSPDWQCYREALQSIREELCQALPVLPAVHEKSIEQIVTAQRTYNTKLRRFLAEIAADCEKVLGPAPCVYAVVGVGSISRDEAAQYSDLEFILMVEPYTAIKPLVHAYFDAWLQLFDFKIRSLGEIALRGNGKGLMIDSGYSPKFNFDRGVNPNLAASPFTFGTPAEIIKSNFKTLGNQDIGSEYKRATLVSAELFSFLHSAYIGGNSLPSPYISSPWTSASLFKDFQIQLDQQLKALITLDNKINNLSMRKAVGMMQLMSHRADLEKKLVNVIDTMSVVAIKETYLNLISCIGFALAYYYDLPMLKGVNAIQHSLDIWQALQKNGIIDLATFHFLRRGFANCSAIRILAQKHYQQQLKPELVATSAKARKTALTWEAPSGWWGHGLEGEKDHYYKPPSLIEQLKFIVPHPDIDSIYDLHPDCYFDLASFEWLFLRPLLLVLKGKESMQPLLLQQLNPLRDTFDALFNQVLANPGSLSIAEFSKYLISYLIYTNATPEIYYHFYERLNEEGQRQFAMHLHELNLKELAPITHELIHRAKPDGWRPLRDIQRKAWCKVVKTLFHPVYDEAAVLEAGLPLIKTRNLDNPASTACQTYQLTKKAYSQLFDQGNFKARSAKQQDGRHTALTVVTKDERQQEHRVFWKLSPEQPAAEALDEELTWLLTGEAHPNTLVLKVIRKEVTTGKLQTEIVQLVEGVTGITLSAQDIKQHAAMLGQIDKASFTRHFLSVLISNPEDDNGCDYFLTHAPGGNTTQSLSLKRIDRERKYYQPDETQKTYIGFSSKKILLVKSILYCLNQTQEPLDNATLMAFAKLNTEQVLRRWLHFAKTEEQFYRNLFTPEEVKEHFNRRDVDMTLLAVFLPQGLIRSIWSRIEAAQSLIKLAQASSGSSKTSTSQIEPTLTGMQLLKEIQGTLASYYLPAFDRFPYDANRPELAEERFKFVTAGTGAYLLTADNRRQTNTLALIAITKNSNFFKQRPAQKLTVDDALAMYRGERESAQTAVSELKTMRKVDSLRLAEMLLTNVPNSLQQFKLLAANQQVVIITHLFKLANQASYALKQETLETVLELLASGIVFPVLDLSAFRHVLQDSHLLALLKSTGQALDALNLSQCLHVTEKGIEGIEKYCPGLKALSLSQCTQLKTVTLHLKQLTSLNIADCHQLKKINAQLPELTHINVEECVELEEIVTGAKKSAEINIKIKGCLKLQKIEGIPVASEQEAQKQEVFLQPITLIEKNLSWLLAEIIQQEPQFKYEIKQDDNKLTLKLSRSSLLTNELLITVLGNLPSTLMSLSLKECTNLSGRIIPDIAQKCPQLETLHLSHLNVHYLVFAEASNLFLASFFTLFRSLKTLTITHCPQIKEIRLCANELRSITIRNNPNLRKILLKAARLQSLGIADCHMLQEIISDSRELTSTTINRCNQLTNLYLKDNRLNQLIIENCPLISIETIKTIIDHSPGLENFSCTRNAFPIPLRLYRKNPVLLTLSWKRIPKDVSNILCRIIMEKSQRIPVHTTDFVSWLEKELNLYADYLHAVTKQFQKNAVSFSLEEKEVQFVNPPSVKKERIKPEVEEKLCSDLEDCAFITTTDLNTAVEFSLLINAIIKFEEQLPYSFEAAVHKYITVHYHKGIPLLHYKYVNFHQPSFEQSMNFYISCFETICEHDQSFLSSKRQYIQYRDTYNKLKTRVDARTDLILSNIIKDYEKHGFDRHQVAQQIEEKRCTLAYHKILFWGIPTKEDVATPRIVGILEKKLALSDKATVRRVILRCLAKVQPKKINNTTYNLVLNVLTNSGENNFDFIDAAKILVSIEELNVNVSPQLIESLVKKYVNILYSRLGRDDSDIVHHALIKMALSSVGAKSSHTMDQLLLEYILKMQTSWRHKRDPVISFLEATLCKYLLDPFNYWKKKLATFNAVENKSSLQTIVKDSRPSLSFTP</sequence>
<dbReference type="RefSeq" id="WP_094091591.1">
    <property type="nucleotide sequence ID" value="NZ_CP016397.1"/>
</dbReference>
<dbReference type="EMBL" id="CP016397">
    <property type="protein sequence ID" value="ASQ46765.1"/>
    <property type="molecule type" value="Genomic_DNA"/>
</dbReference>
<keyword evidence="2" id="KW-1185">Reference proteome</keyword>
<dbReference type="InterPro" id="IPR032675">
    <property type="entry name" value="LRR_dom_sf"/>
</dbReference>
<dbReference type="OrthoDB" id="9808528at2"/>
<dbReference type="Proteomes" id="UP000201728">
    <property type="component" value="Chromosome"/>
</dbReference>
<gene>
    <name evidence="1" type="ORF">clem_11095</name>
</gene>
<organism evidence="1 2">
    <name type="scientific">Legionella clemsonensis</name>
    <dbReference type="NCBI Taxonomy" id="1867846"/>
    <lineage>
        <taxon>Bacteria</taxon>
        <taxon>Pseudomonadati</taxon>
        <taxon>Pseudomonadota</taxon>
        <taxon>Gammaproteobacteria</taxon>
        <taxon>Legionellales</taxon>
        <taxon>Legionellaceae</taxon>
        <taxon>Legionella</taxon>
    </lineage>
</organism>
<dbReference type="Gene3D" id="3.80.10.10">
    <property type="entry name" value="Ribonuclease Inhibitor"/>
    <property type="match status" value="2"/>
</dbReference>
<dbReference type="PANTHER" id="PTHR46433:SF1">
    <property type="entry name" value="ANKYRIN REPEAT-CONTAINING PROTEIN"/>
    <property type="match status" value="1"/>
</dbReference>